<evidence type="ECO:0000313" key="2">
    <source>
        <dbReference type="Proteomes" id="UP000179003"/>
    </source>
</evidence>
<dbReference type="InterPro" id="IPR050490">
    <property type="entry name" value="Bact_solute-bd_prot1"/>
</dbReference>
<dbReference type="SUPFAM" id="SSF53850">
    <property type="entry name" value="Periplasmic binding protein-like II"/>
    <property type="match status" value="1"/>
</dbReference>
<dbReference type="Gene3D" id="3.40.190.10">
    <property type="entry name" value="Periplasmic binding protein-like II"/>
    <property type="match status" value="1"/>
</dbReference>
<dbReference type="EMBL" id="MFAE01000012">
    <property type="protein sequence ID" value="OGD66902.1"/>
    <property type="molecule type" value="Genomic_DNA"/>
</dbReference>
<dbReference type="InterPro" id="IPR006059">
    <property type="entry name" value="SBP"/>
</dbReference>
<gene>
    <name evidence="1" type="ORF">A2442_03400</name>
</gene>
<evidence type="ECO:0000313" key="1">
    <source>
        <dbReference type="EMBL" id="OGD66902.1"/>
    </source>
</evidence>
<proteinExistence type="predicted"/>
<evidence type="ECO:0008006" key="3">
    <source>
        <dbReference type="Google" id="ProtNLM"/>
    </source>
</evidence>
<protein>
    <recommendedName>
        <fullName evidence="3">ABC transporter substrate-binding protein</fullName>
    </recommendedName>
</protein>
<comment type="caution">
    <text evidence="1">The sequence shown here is derived from an EMBL/GenBank/DDBJ whole genome shotgun (WGS) entry which is preliminary data.</text>
</comment>
<dbReference type="Proteomes" id="UP000179003">
    <property type="component" value="Unassembled WGS sequence"/>
</dbReference>
<reference evidence="1 2" key="1">
    <citation type="journal article" date="2016" name="Nat. Commun.">
        <title>Thousands of microbial genomes shed light on interconnected biogeochemical processes in an aquifer system.</title>
        <authorList>
            <person name="Anantharaman K."/>
            <person name="Brown C.T."/>
            <person name="Hug L.A."/>
            <person name="Sharon I."/>
            <person name="Castelle C.J."/>
            <person name="Probst A.J."/>
            <person name="Thomas B.C."/>
            <person name="Singh A."/>
            <person name="Wilkins M.J."/>
            <person name="Karaoz U."/>
            <person name="Brodie E.L."/>
            <person name="Williams K.H."/>
            <person name="Hubbard S.S."/>
            <person name="Banfield J.F."/>
        </authorList>
    </citation>
    <scope>NUCLEOTIDE SEQUENCE [LARGE SCALE GENOMIC DNA]</scope>
</reference>
<dbReference type="PANTHER" id="PTHR43649:SF12">
    <property type="entry name" value="DIACETYLCHITOBIOSE BINDING PROTEIN DASA"/>
    <property type="match status" value="1"/>
</dbReference>
<dbReference type="AlphaFoldDB" id="A0A1F5EHK1"/>
<dbReference type="STRING" id="1797582.A2442_03400"/>
<accession>A0A1F5EHK1</accession>
<dbReference type="Pfam" id="PF13416">
    <property type="entry name" value="SBP_bac_8"/>
    <property type="match status" value="1"/>
</dbReference>
<name>A0A1F5EHK1_9BACT</name>
<dbReference type="PANTHER" id="PTHR43649">
    <property type="entry name" value="ARABINOSE-BINDING PROTEIN-RELATED"/>
    <property type="match status" value="1"/>
</dbReference>
<organism evidence="1 2">
    <name type="scientific">Candidatus Campbellbacteria bacterium RIFOXYC2_FULL_35_25</name>
    <dbReference type="NCBI Taxonomy" id="1797582"/>
    <lineage>
        <taxon>Bacteria</taxon>
        <taxon>Candidatus Campbelliibacteriota</taxon>
    </lineage>
</organism>
<sequence length="427" mass="47203">MKSFSGIILGAFVLFILIAVTLFATSKGSNAAIKNNVTIWGTIEKGVVENLVDSLVKSDESFKLINYKEIPETEFDMKLLEALASGVGPDIFMLPQSSILKHKDKIYKIPFSSYPLRTFKDKFIEEGELYLESDGILGIPLIIDPLVMYWNRDIFSREALANPPKNWEEFFSLSQKITKRDSNLNILKSAVPFGEFRNVTNAKEIIASLILQAGDPILVRDGEKLNVVLGLGSNNIVPAKEAVDFFVQFSNPIKSVYTWNRSLPESKKSFLAGDLAIYFGFASELTDLRRKNPNLNFDVASLPENKLGSKGTFGKMYSLAIAKNSKNIATAFTVLISLTSDEALSKLSESTNLPPVSRNLLTARPTGNSYLQVFYDSAILSKAWLDPNTHETDAIFQEMVESIISGRVQTAAALSTANSGIRDLLTK</sequence>